<accession>A0AAP6HE92</accession>
<gene>
    <name evidence="2" type="ORF">PG303_06960</name>
</gene>
<sequence length="275" mass="30658">MDRLILNGTDGFPLYTDTLAEAQKGWSVFNGLTGLAGDLAIIKGCEVTGSQVSDGFVSIGGELYPFKGGSLGNNVIIKEIVTEREFKDKIAKPVYAERYATFGSSTPEQTYSWADFKRVFPTTEIASFKKSLEDRIKALENKKSPIPIGLIAIWGKPASEPIPEGWREYVPLRGRMPVGQDPDYRFNPSGFDYKLNEIGFGRGETEHTLTKAELPNYDLERWVGQETPSGGRETIWSNSPGNKFKETINSGGQDKPHNNMPPYRVIRFIEFVGFD</sequence>
<dbReference type="CDD" id="cd22641">
    <property type="entry name" value="C24-like"/>
    <property type="match status" value="1"/>
</dbReference>
<evidence type="ECO:0000313" key="3">
    <source>
        <dbReference type="Proteomes" id="UP001284033"/>
    </source>
</evidence>
<dbReference type="Proteomes" id="UP001284033">
    <property type="component" value="Unassembled WGS sequence"/>
</dbReference>
<reference evidence="2" key="1">
    <citation type="submission" date="2023-01" db="EMBL/GenBank/DDBJ databases">
        <title>Genome-based studies on antimicrobial resistance profiles of Riemerella anatipestifer in China, 1994 to 2021.</title>
        <authorList>
            <person name="Yang Z."/>
            <person name="Zhu D."/>
        </authorList>
    </citation>
    <scope>NUCLEOTIDE SEQUENCE</scope>
    <source>
        <strain evidence="2">RCAD1218</strain>
    </source>
</reference>
<evidence type="ECO:0000256" key="1">
    <source>
        <dbReference type="SAM" id="MobiDB-lite"/>
    </source>
</evidence>
<feature type="region of interest" description="Disordered" evidence="1">
    <location>
        <begin position="226"/>
        <end position="259"/>
    </location>
</feature>
<dbReference type="AlphaFoldDB" id="A0AAP6HE92"/>
<name>A0AAP6HE92_RIEAN</name>
<comment type="caution">
    <text evidence="2">The sequence shown here is derived from an EMBL/GenBank/DDBJ whole genome shotgun (WGS) entry which is preliminary data.</text>
</comment>
<feature type="compositionally biased region" description="Polar residues" evidence="1">
    <location>
        <begin position="235"/>
        <end position="252"/>
    </location>
</feature>
<organism evidence="2 3">
    <name type="scientific">Riemerella anatipestifer</name>
    <name type="common">Moraxella anatipestifer</name>
    <dbReference type="NCBI Taxonomy" id="34085"/>
    <lineage>
        <taxon>Bacteria</taxon>
        <taxon>Pseudomonadati</taxon>
        <taxon>Bacteroidota</taxon>
        <taxon>Flavobacteriia</taxon>
        <taxon>Flavobacteriales</taxon>
        <taxon>Weeksellaceae</taxon>
        <taxon>Riemerella</taxon>
    </lineage>
</organism>
<proteinExistence type="predicted"/>
<protein>
    <submittedName>
        <fullName evidence="2">Uncharacterized protein</fullName>
    </submittedName>
</protein>
<evidence type="ECO:0000313" key="2">
    <source>
        <dbReference type="EMBL" id="MDY3512949.1"/>
    </source>
</evidence>
<dbReference type="EMBL" id="JAQZHK010000005">
    <property type="protein sequence ID" value="MDY3512949.1"/>
    <property type="molecule type" value="Genomic_DNA"/>
</dbReference>